<dbReference type="Pfam" id="PF13847">
    <property type="entry name" value="Methyltransf_31"/>
    <property type="match status" value="1"/>
</dbReference>
<dbReference type="RefSeq" id="WP_130233080.1">
    <property type="nucleotide sequence ID" value="NZ_BMEF01000034.1"/>
</dbReference>
<gene>
    <name evidence="2" type="ORF">APAC_0997</name>
</gene>
<dbReference type="CDD" id="cd02440">
    <property type="entry name" value="AdoMet_MTases"/>
    <property type="match status" value="1"/>
</dbReference>
<dbReference type="InterPro" id="IPR029063">
    <property type="entry name" value="SAM-dependent_MTases_sf"/>
</dbReference>
<feature type="domain" description="Methyltransferase" evidence="1">
    <location>
        <begin position="163"/>
        <end position="248"/>
    </location>
</feature>
<proteinExistence type="predicted"/>
<keyword evidence="2" id="KW-0808">Transferase</keyword>
<evidence type="ECO:0000313" key="3">
    <source>
        <dbReference type="Proteomes" id="UP000322726"/>
    </source>
</evidence>
<organism evidence="2 3">
    <name type="scientific">Malaciobacter pacificus</name>
    <dbReference type="NCBI Taxonomy" id="1080223"/>
    <lineage>
        <taxon>Bacteria</taxon>
        <taxon>Pseudomonadati</taxon>
        <taxon>Campylobacterota</taxon>
        <taxon>Epsilonproteobacteria</taxon>
        <taxon>Campylobacterales</taxon>
        <taxon>Arcobacteraceae</taxon>
        <taxon>Malaciobacter</taxon>
    </lineage>
</organism>
<dbReference type="OrthoDB" id="60811at2"/>
<reference evidence="2" key="2">
    <citation type="submission" date="2019-09" db="EMBL/GenBank/DDBJ databases">
        <title>Taxonomic note: a critical rebuttal of the proposed division of the genus Arcobacter into six genera, emended descriptions of Arcobacter anaerophilus and the genus Arcobacter, and an assessment of genus-level boundaries for Epsilonproteobacteria using in silico genomic comparator tools.</title>
        <authorList>
            <person name="On S.L.W."/>
            <person name="Miller W.G."/>
            <person name="Biggs P."/>
            <person name="Cornelius A."/>
            <person name="Vandamme P."/>
        </authorList>
    </citation>
    <scope>NUCLEOTIDE SEQUENCE [LARGE SCALE GENOMIC DNA]</scope>
    <source>
        <strain evidence="2">LMG 26638</strain>
    </source>
</reference>
<name>A0A5C2HBG8_9BACT</name>
<dbReference type="GO" id="GO:0032259">
    <property type="term" value="P:methylation"/>
    <property type="evidence" value="ECO:0007669"/>
    <property type="project" value="UniProtKB-KW"/>
</dbReference>
<dbReference type="GO" id="GO:0008168">
    <property type="term" value="F:methyltransferase activity"/>
    <property type="evidence" value="ECO:0007669"/>
    <property type="project" value="UniProtKB-KW"/>
</dbReference>
<dbReference type="EMBL" id="CP035928">
    <property type="protein sequence ID" value="QEP34124.1"/>
    <property type="molecule type" value="Genomic_DNA"/>
</dbReference>
<dbReference type="Proteomes" id="UP000322726">
    <property type="component" value="Chromosome"/>
</dbReference>
<sequence>MKKFTNETMYEIINFMQNELLHKDSVQIKVLNPSVSKDLFSGEIIKLEEEFIYRSFKVWSDLSEILFCKMYVSSIDKYFMDLQFEKLNSNDSFHNQQLINPNDKYGIESIFFRINKNEDPTFLNNYVNALKNVKIEDKKVVLNLGINKADEFEVIKQTLDNNLADIEFHGVDFSSSAIEFSKERFPFNNFNFYNHDINKLDELDLPKADLLISIGTLQSSSLNFKLLFMNLIQNHLKDKGSVILGFPNCRWIGNEVVFGAKAKNYTFSEQSVLYNDVMFCKKYLQQKKYRVTLTGKNYLFLTATSIK</sequence>
<dbReference type="InterPro" id="IPR025714">
    <property type="entry name" value="Methyltranfer_dom"/>
</dbReference>
<reference evidence="2" key="1">
    <citation type="submission" date="2019-09" db="EMBL/GenBank/DDBJ databases">
        <title>Complete genome sequencing of four Arcobacter species reveals a diverse suite of mobile elements.</title>
        <authorList>
            <person name="Miller W.G."/>
            <person name="Yee E."/>
            <person name="Bono J.L."/>
        </authorList>
    </citation>
    <scope>NUCLEOTIDE SEQUENCE [LARGE SCALE GENOMIC DNA]</scope>
    <source>
        <strain evidence="2">LMG 26638</strain>
    </source>
</reference>
<protein>
    <submittedName>
        <fullName evidence="2">Methyltransferase</fullName>
    </submittedName>
</protein>
<dbReference type="SUPFAM" id="SSF53335">
    <property type="entry name" value="S-adenosyl-L-methionine-dependent methyltransferases"/>
    <property type="match status" value="1"/>
</dbReference>
<dbReference type="AlphaFoldDB" id="A0A5C2HBG8"/>
<evidence type="ECO:0000259" key="1">
    <source>
        <dbReference type="Pfam" id="PF13847"/>
    </source>
</evidence>
<dbReference type="Gene3D" id="3.40.50.150">
    <property type="entry name" value="Vaccinia Virus protein VP39"/>
    <property type="match status" value="1"/>
</dbReference>
<dbReference type="KEGG" id="apai:APAC_0997"/>
<keyword evidence="2" id="KW-0489">Methyltransferase</keyword>
<accession>A0A5C2HBG8</accession>
<keyword evidence="3" id="KW-1185">Reference proteome</keyword>
<evidence type="ECO:0000313" key="2">
    <source>
        <dbReference type="EMBL" id="QEP34124.1"/>
    </source>
</evidence>